<evidence type="ECO:0000313" key="2">
    <source>
        <dbReference type="Proteomes" id="UP001281614"/>
    </source>
</evidence>
<dbReference type="EMBL" id="VYYT01000878">
    <property type="protein sequence ID" value="KAK2728613.1"/>
    <property type="molecule type" value="Genomic_DNA"/>
</dbReference>
<protein>
    <submittedName>
        <fullName evidence="1">Uncharacterized protein</fullName>
    </submittedName>
</protein>
<organism evidence="1 2">
    <name type="scientific">Colletotrichum kahawae</name>
    <name type="common">Coffee berry disease fungus</name>
    <dbReference type="NCBI Taxonomy" id="34407"/>
    <lineage>
        <taxon>Eukaryota</taxon>
        <taxon>Fungi</taxon>
        <taxon>Dikarya</taxon>
        <taxon>Ascomycota</taxon>
        <taxon>Pezizomycotina</taxon>
        <taxon>Sordariomycetes</taxon>
        <taxon>Hypocreomycetidae</taxon>
        <taxon>Glomerellales</taxon>
        <taxon>Glomerellaceae</taxon>
        <taxon>Colletotrichum</taxon>
        <taxon>Colletotrichum gloeosporioides species complex</taxon>
    </lineage>
</organism>
<accession>A0AAE0CYA9</accession>
<keyword evidence="2" id="KW-1185">Reference proteome</keyword>
<comment type="caution">
    <text evidence="1">The sequence shown here is derived from an EMBL/GenBank/DDBJ whole genome shotgun (WGS) entry which is preliminary data.</text>
</comment>
<dbReference type="Proteomes" id="UP001281614">
    <property type="component" value="Unassembled WGS sequence"/>
</dbReference>
<sequence length="89" mass="9562">MEGGANGKYGEASSLRLDRCLTTLGGSRESRLGEASNIHQQHNPGPLGRTYVSQGAGCTKIKSRTGPRAIVAIDWTKYASRERCRVAQA</sequence>
<gene>
    <name evidence="1" type="ORF">CKAH01_10857</name>
</gene>
<dbReference type="AlphaFoldDB" id="A0AAE0CYA9"/>
<reference evidence="1" key="1">
    <citation type="submission" date="2023-02" db="EMBL/GenBank/DDBJ databases">
        <title>Colletotrichum kahawae CIFC_Que2 genome sequencing and assembly.</title>
        <authorList>
            <person name="Baroncelli R."/>
        </authorList>
    </citation>
    <scope>NUCLEOTIDE SEQUENCE</scope>
    <source>
        <strain evidence="1">CIFC_Que2</strain>
    </source>
</reference>
<proteinExistence type="predicted"/>
<name>A0AAE0CYA9_COLKA</name>
<evidence type="ECO:0000313" key="1">
    <source>
        <dbReference type="EMBL" id="KAK2728613.1"/>
    </source>
</evidence>